<keyword evidence="1" id="KW-1133">Transmembrane helix</keyword>
<evidence type="ECO:0000256" key="1">
    <source>
        <dbReference type="SAM" id="Phobius"/>
    </source>
</evidence>
<organism evidence="2 3">
    <name type="scientific">Methylacidiphilum caldifontis</name>
    <dbReference type="NCBI Taxonomy" id="2795386"/>
    <lineage>
        <taxon>Bacteria</taxon>
        <taxon>Pseudomonadati</taxon>
        <taxon>Verrucomicrobiota</taxon>
        <taxon>Methylacidiphilae</taxon>
        <taxon>Methylacidiphilales</taxon>
        <taxon>Methylacidiphilaceae</taxon>
        <taxon>Methylacidiphilum (ex Ratnadevi et al. 2023)</taxon>
    </lineage>
</organism>
<keyword evidence="3" id="KW-1185">Reference proteome</keyword>
<evidence type="ECO:0000313" key="3">
    <source>
        <dbReference type="Proteomes" id="UP000297713"/>
    </source>
</evidence>
<name>A0A4Y8P8W0_9BACT</name>
<proteinExistence type="predicted"/>
<keyword evidence="1" id="KW-0472">Membrane</keyword>
<accession>A0A4Y8P8W0</accession>
<sequence length="71" mass="8252">MKHVELAASFSCPKQGKILGIAYLFNILLFPFKTSSTSFMLLGYKLKFYDLYLSKQMPYKSLKSLFLFQIL</sequence>
<evidence type="ECO:0000313" key="2">
    <source>
        <dbReference type="EMBL" id="TFE67066.1"/>
    </source>
</evidence>
<dbReference type="EMBL" id="LXQC01000163">
    <property type="protein sequence ID" value="TFE67066.1"/>
    <property type="molecule type" value="Genomic_DNA"/>
</dbReference>
<comment type="caution">
    <text evidence="2">The sequence shown here is derived from an EMBL/GenBank/DDBJ whole genome shotgun (WGS) entry which is preliminary data.</text>
</comment>
<dbReference type="Proteomes" id="UP000297713">
    <property type="component" value="Unassembled WGS sequence"/>
</dbReference>
<dbReference type="AlphaFoldDB" id="A0A4Y8P8W0"/>
<gene>
    <name evidence="2" type="ORF">A7Q10_10035</name>
</gene>
<protein>
    <submittedName>
        <fullName evidence="2">Uncharacterized protein</fullName>
    </submittedName>
</protein>
<keyword evidence="1" id="KW-0812">Transmembrane</keyword>
<feature type="transmembrane region" description="Helical" evidence="1">
    <location>
        <begin position="21"/>
        <end position="44"/>
    </location>
</feature>
<reference evidence="2 3" key="1">
    <citation type="submission" date="2016-05" db="EMBL/GenBank/DDBJ databases">
        <title>Diversity and Homogeneity among Thermoacidophilic Verrucomicrobia Methanotrophs Linked with Geographical Origin.</title>
        <authorList>
            <person name="Erikstad H.-A."/>
            <person name="Smestad N.B."/>
            <person name="Ceballos R.M."/>
            <person name="Birkeland N.-K."/>
        </authorList>
    </citation>
    <scope>NUCLEOTIDE SEQUENCE [LARGE SCALE GENOMIC DNA]</scope>
    <source>
        <strain evidence="2 3">Phi</strain>
    </source>
</reference>